<evidence type="ECO:0000256" key="4">
    <source>
        <dbReference type="PIRSR" id="PIRSR601310-3"/>
    </source>
</evidence>
<evidence type="ECO:0000256" key="7">
    <source>
        <dbReference type="PROSITE-ProRule" id="PRU00464"/>
    </source>
</evidence>
<dbReference type="InterPro" id="IPR039383">
    <property type="entry name" value="FHIT"/>
</dbReference>
<feature type="short sequence motif" description="Histidine triad motif" evidence="4 7">
    <location>
        <begin position="95"/>
        <end position="99"/>
    </location>
</feature>
<evidence type="ECO:0000256" key="5">
    <source>
        <dbReference type="PIRSR" id="PIRSR639383-2"/>
    </source>
</evidence>
<dbReference type="EMBL" id="JBCAWK010000004">
    <property type="protein sequence ID" value="KAK8861377.1"/>
    <property type="molecule type" value="Genomic_DNA"/>
</dbReference>
<proteinExistence type="predicted"/>
<evidence type="ECO:0000256" key="6">
    <source>
        <dbReference type="PIRSR" id="PIRSR639383-3"/>
    </source>
</evidence>
<feature type="binding site" evidence="5">
    <location>
        <position position="99"/>
    </location>
    <ligand>
        <name>substrate</name>
    </ligand>
</feature>
<dbReference type="SUPFAM" id="SSF54197">
    <property type="entry name" value="HIT-like"/>
    <property type="match status" value="1"/>
</dbReference>
<reference evidence="10 11" key="1">
    <citation type="journal article" date="2024" name="bioRxiv">
        <title>Comparative genomics of Cryptococcus and Kwoniella reveals pathogenesis evolution and contrasting karyotype dynamics via intercentromeric recombination or chromosome fusion.</title>
        <authorList>
            <person name="Coelho M.A."/>
            <person name="David-Palma M."/>
            <person name="Shea T."/>
            <person name="Bowers K."/>
            <person name="McGinley-Smith S."/>
            <person name="Mohammad A.W."/>
            <person name="Gnirke A."/>
            <person name="Yurkov A.M."/>
            <person name="Nowrousian M."/>
            <person name="Sun S."/>
            <person name="Cuomo C.A."/>
            <person name="Heitman J."/>
        </authorList>
    </citation>
    <scope>NUCLEOTIDE SEQUENCE [LARGE SCALE GENOMIC DNA]</scope>
    <source>
        <strain evidence="10 11">CBS 13917</strain>
    </source>
</reference>
<dbReference type="InterPro" id="IPR011146">
    <property type="entry name" value="HIT-like"/>
</dbReference>
<feature type="compositionally biased region" description="Basic and acidic residues" evidence="8">
    <location>
        <begin position="131"/>
        <end position="144"/>
    </location>
</feature>
<dbReference type="PROSITE" id="PS00892">
    <property type="entry name" value="HIT_1"/>
    <property type="match status" value="1"/>
</dbReference>
<evidence type="ECO:0000259" key="9">
    <source>
        <dbReference type="PROSITE" id="PS51084"/>
    </source>
</evidence>
<dbReference type="AlphaFoldDB" id="A0AAW0Z0Z0"/>
<dbReference type="Proteomes" id="UP001388673">
    <property type="component" value="Unassembled WGS sequence"/>
</dbReference>
<dbReference type="GO" id="GO:0016787">
    <property type="term" value="F:hydrolase activity"/>
    <property type="evidence" value="ECO:0007669"/>
    <property type="project" value="UniProtKB-KW"/>
</dbReference>
<name>A0AAW0Z0Z0_9TREE</name>
<protein>
    <recommendedName>
        <fullName evidence="9">HIT domain-containing protein</fullName>
    </recommendedName>
</protein>
<sequence>MAQRHLFAAFDVSRQVFYRTPLSIGIVNLKPLLPGHVLIVPRRVVPRLADLEPSEVSDLFLAVQHVGKVLEEVYKVQAMTISLQDGAVAGQSVPHVHIHLIPRHSTDYDGNSDEIYPKLEESEAGLQTDLKTSDVPETDSDHSPPHKGKRRSGGPVDRAEDGDGVPRRRGMEVPKDADRRPRSMEEMEKEANWLSGFF</sequence>
<evidence type="ECO:0000256" key="8">
    <source>
        <dbReference type="SAM" id="MobiDB-lite"/>
    </source>
</evidence>
<dbReference type="InterPro" id="IPR019808">
    <property type="entry name" value="Histidine_triad_CS"/>
</dbReference>
<dbReference type="InterPro" id="IPR036265">
    <property type="entry name" value="HIT-like_sf"/>
</dbReference>
<dbReference type="GeneID" id="92179455"/>
<feature type="binding site" evidence="5">
    <location>
        <begin position="90"/>
        <end position="93"/>
    </location>
    <ligand>
        <name>substrate</name>
    </ligand>
</feature>
<dbReference type="InterPro" id="IPR051884">
    <property type="entry name" value="Bis(5'-adenosyl)-TPase_reg"/>
</dbReference>
<feature type="region of interest" description="Disordered" evidence="8">
    <location>
        <begin position="127"/>
        <end position="198"/>
    </location>
</feature>
<organism evidence="10 11">
    <name type="scientific">Kwoniella newhampshirensis</name>
    <dbReference type="NCBI Taxonomy" id="1651941"/>
    <lineage>
        <taxon>Eukaryota</taxon>
        <taxon>Fungi</taxon>
        <taxon>Dikarya</taxon>
        <taxon>Basidiomycota</taxon>
        <taxon>Agaricomycotina</taxon>
        <taxon>Tremellomycetes</taxon>
        <taxon>Tremellales</taxon>
        <taxon>Cryptococcaceae</taxon>
        <taxon>Kwoniella</taxon>
    </lineage>
</organism>
<dbReference type="PRINTS" id="PR00332">
    <property type="entry name" value="HISTRIAD"/>
</dbReference>
<feature type="binding site" evidence="5">
    <location>
        <position position="84"/>
    </location>
    <ligand>
        <name>substrate</name>
    </ligand>
</feature>
<keyword evidence="1" id="KW-0547">Nucleotide-binding</keyword>
<dbReference type="InterPro" id="IPR001310">
    <property type="entry name" value="Histidine_triad_HIT"/>
</dbReference>
<evidence type="ECO:0000256" key="2">
    <source>
        <dbReference type="ARBA" id="ARBA00022801"/>
    </source>
</evidence>
<evidence type="ECO:0000256" key="1">
    <source>
        <dbReference type="ARBA" id="ARBA00022741"/>
    </source>
</evidence>
<dbReference type="RefSeq" id="XP_066804002.1">
    <property type="nucleotide sequence ID" value="XM_066945313.1"/>
</dbReference>
<feature type="domain" description="HIT" evidence="9">
    <location>
        <begin position="3"/>
        <end position="110"/>
    </location>
</feature>
<evidence type="ECO:0000313" key="11">
    <source>
        <dbReference type="Proteomes" id="UP001388673"/>
    </source>
</evidence>
<feature type="site" description="Important for induction of apoptosis" evidence="6">
    <location>
        <position position="116"/>
    </location>
</feature>
<dbReference type="CDD" id="cd01275">
    <property type="entry name" value="FHIT"/>
    <property type="match status" value="1"/>
</dbReference>
<feature type="active site" description="Tele-AMP-histidine intermediate" evidence="3">
    <location>
        <position position="97"/>
    </location>
</feature>
<dbReference type="PANTHER" id="PTHR46243">
    <property type="entry name" value="BIS(5'-ADENOSYL)-TRIPHOSPHATASE"/>
    <property type="match status" value="1"/>
</dbReference>
<accession>A0AAW0Z0Z0</accession>
<evidence type="ECO:0000313" key="10">
    <source>
        <dbReference type="EMBL" id="KAK8861377.1"/>
    </source>
</evidence>
<dbReference type="KEGG" id="kne:92179455"/>
<dbReference type="PANTHER" id="PTHR46243:SF1">
    <property type="entry name" value="BIS(5'-ADENOSYL)-TRIPHOSPHATASE"/>
    <property type="match status" value="1"/>
</dbReference>
<keyword evidence="2" id="KW-0378">Hydrolase</keyword>
<comment type="caution">
    <text evidence="10">The sequence shown here is derived from an EMBL/GenBank/DDBJ whole genome shotgun (WGS) entry which is preliminary data.</text>
</comment>
<dbReference type="Gene3D" id="3.30.428.10">
    <property type="entry name" value="HIT-like"/>
    <property type="match status" value="1"/>
</dbReference>
<keyword evidence="11" id="KW-1185">Reference proteome</keyword>
<feature type="compositionally biased region" description="Basic and acidic residues" evidence="8">
    <location>
        <begin position="157"/>
        <end position="191"/>
    </location>
</feature>
<dbReference type="GO" id="GO:0000166">
    <property type="term" value="F:nucleotide binding"/>
    <property type="evidence" value="ECO:0007669"/>
    <property type="project" value="UniProtKB-KW"/>
</dbReference>
<dbReference type="PROSITE" id="PS51084">
    <property type="entry name" value="HIT_2"/>
    <property type="match status" value="1"/>
</dbReference>
<evidence type="ECO:0000256" key="3">
    <source>
        <dbReference type="PIRSR" id="PIRSR601310-1"/>
    </source>
</evidence>
<feature type="binding site" evidence="5">
    <location>
        <position position="28"/>
    </location>
    <ligand>
        <name>substrate</name>
    </ligand>
</feature>
<dbReference type="Pfam" id="PF01230">
    <property type="entry name" value="HIT"/>
    <property type="match status" value="1"/>
</dbReference>
<gene>
    <name evidence="10" type="ORF">IAR55_002196</name>
</gene>